<evidence type="ECO:0000259" key="1">
    <source>
        <dbReference type="SMART" id="SM00901"/>
    </source>
</evidence>
<evidence type="ECO:0000313" key="2">
    <source>
        <dbReference type="EMBL" id="MEZ8092388.1"/>
    </source>
</evidence>
<gene>
    <name evidence="2" type="ORF">ACED24_20215</name>
</gene>
<evidence type="ECO:0000313" key="3">
    <source>
        <dbReference type="Proteomes" id="UP001569177"/>
    </source>
</evidence>
<reference evidence="2 3" key="1">
    <citation type="submission" date="2024-06" db="EMBL/GenBank/DDBJ databases">
        <authorList>
            <person name="Steensen K."/>
            <person name="Seneca J."/>
            <person name="Bartlau N."/>
            <person name="Yu A.X."/>
            <person name="Polz M.F."/>
        </authorList>
    </citation>
    <scope>NUCLEOTIDE SEQUENCE [LARGE SCALE GENOMIC DNA]</scope>
    <source>
        <strain evidence="2 3">5S240</strain>
    </source>
</reference>
<accession>A0ABV4LKL1</accession>
<comment type="caution">
    <text evidence="2">The sequence shown here is derived from an EMBL/GenBank/DDBJ whole genome shotgun (WGS) entry which is preliminary data.</text>
</comment>
<name>A0ABV4LKL1_9VIBR</name>
<dbReference type="Proteomes" id="UP001569177">
    <property type="component" value="Unassembled WGS sequence"/>
</dbReference>
<dbReference type="SMART" id="SM00901">
    <property type="entry name" value="FRG"/>
    <property type="match status" value="1"/>
</dbReference>
<protein>
    <submittedName>
        <fullName evidence="2">FRG domain-containing protein</fullName>
    </submittedName>
</protein>
<keyword evidence="3" id="KW-1185">Reference proteome</keyword>
<dbReference type="RefSeq" id="WP_017054820.1">
    <property type="nucleotide sequence ID" value="NZ_JBGONX010000046.1"/>
</dbReference>
<feature type="domain" description="FRG" evidence="1">
    <location>
        <begin position="20"/>
        <end position="132"/>
    </location>
</feature>
<dbReference type="InterPro" id="IPR014966">
    <property type="entry name" value="FRG-dom"/>
</dbReference>
<dbReference type="EMBL" id="JBGOOJ010000040">
    <property type="protein sequence ID" value="MEZ8092388.1"/>
    <property type="molecule type" value="Genomic_DNA"/>
</dbReference>
<organism evidence="2 3">
    <name type="scientific">Vibrio kanaloae</name>
    <dbReference type="NCBI Taxonomy" id="170673"/>
    <lineage>
        <taxon>Bacteria</taxon>
        <taxon>Pseudomonadati</taxon>
        <taxon>Pseudomonadota</taxon>
        <taxon>Gammaproteobacteria</taxon>
        <taxon>Vibrionales</taxon>
        <taxon>Vibrionaceae</taxon>
        <taxon>Vibrio</taxon>
    </lineage>
</organism>
<sequence length="268" mass="31552">MKEKTIKSWAEFDRLVTRKNYRKWLFRGQSNYEWPLQSSLHRCFDDSERIHHIADVSKKVESHYEHEQVMLDKFRCHAHLYLKNLPDEDDTLSWLCLMQHYGAPTRLLDFTFSPYVALYFALESDVSDAAVYLVNHDALIKDDIDTFDGEPERAYQTLFEDETGIECLFSFEPKFSNERLLAQQGLLLAPNNLEYIHERILLNYSYSENDFVKIRIPEKLRYSGLRKLNQMNINAANIYPGLEGFCRSLSKQPVLGVQWQRRLGGNVL</sequence>
<proteinExistence type="predicted"/>
<dbReference type="Pfam" id="PF08867">
    <property type="entry name" value="FRG"/>
    <property type="match status" value="1"/>
</dbReference>